<keyword evidence="2" id="KW-0574">Periplasm</keyword>
<organism evidence="4 5">
    <name type="scientific">Rhodopseudomonas pseudopalustris</name>
    <dbReference type="NCBI Taxonomy" id="1513892"/>
    <lineage>
        <taxon>Bacteria</taxon>
        <taxon>Pseudomonadati</taxon>
        <taxon>Pseudomonadota</taxon>
        <taxon>Alphaproteobacteria</taxon>
        <taxon>Hyphomicrobiales</taxon>
        <taxon>Nitrobacteraceae</taxon>
        <taxon>Rhodopseudomonas</taxon>
    </lineage>
</organism>
<name>A0A1H8NCT6_9BRAD</name>
<reference evidence="5" key="1">
    <citation type="submission" date="2016-10" db="EMBL/GenBank/DDBJ databases">
        <authorList>
            <person name="Varghese N."/>
            <person name="Submissions S."/>
        </authorList>
    </citation>
    <scope>NUCLEOTIDE SEQUENCE [LARGE SCALE GENOMIC DNA]</scope>
    <source>
        <strain evidence="5">DSM 123</strain>
    </source>
</reference>
<dbReference type="Gene3D" id="3.40.190.10">
    <property type="entry name" value="Periplasmic binding protein-like II"/>
    <property type="match status" value="2"/>
</dbReference>
<dbReference type="CDD" id="cd13589">
    <property type="entry name" value="PBP2_polyamine_RpCGA009"/>
    <property type="match status" value="1"/>
</dbReference>
<evidence type="ECO:0000256" key="2">
    <source>
        <dbReference type="ARBA" id="ARBA00022764"/>
    </source>
</evidence>
<sequence>MSRRIISGVVALAVVGTASALVAQPASITIVNPGGPYLEATLEAWGKTFTEKTNIKVKGDSPQSLPKIQQMVGAKNVSWDVVEVPPVFTMRHCGTLFEKLTPGLVDAARVNAGFGNECGVPDAGYANIMLYNKTKFAKGGPQNWADFFDVKKFPGKRGLWDGAEGVNLEIALLADGVAPENLYPLDLDRAFRKLSELKPHIVFWRTGAQSTQMMESGEVDMIMAWSSRAYPALKNGAPFEPVWNQHIIYNNVLAIPMGAPNKAASEAYIRHALEDKQQARITELYPVTPALIGAAPKLDEAGMKVFAGTPERAKTAIRLNLKWVADNSEVIQKRWIEWLNS</sequence>
<keyword evidence="5" id="KW-1185">Reference proteome</keyword>
<dbReference type="Pfam" id="PF13416">
    <property type="entry name" value="SBP_bac_8"/>
    <property type="match status" value="1"/>
</dbReference>
<dbReference type="Proteomes" id="UP000199615">
    <property type="component" value="Unassembled WGS sequence"/>
</dbReference>
<gene>
    <name evidence="4" type="ORF">SAMN05444123_10236</name>
</gene>
<dbReference type="PANTHER" id="PTHR30222">
    <property type="entry name" value="SPERMIDINE/PUTRESCINE-BINDING PERIPLASMIC PROTEIN"/>
    <property type="match status" value="1"/>
</dbReference>
<keyword evidence="1 3" id="KW-0732">Signal</keyword>
<evidence type="ECO:0000313" key="5">
    <source>
        <dbReference type="Proteomes" id="UP000199615"/>
    </source>
</evidence>
<dbReference type="RefSeq" id="WP_175557604.1">
    <property type="nucleotide sequence ID" value="NZ_FODT01000002.1"/>
</dbReference>
<feature type="signal peptide" evidence="3">
    <location>
        <begin position="1"/>
        <end position="20"/>
    </location>
</feature>
<proteinExistence type="predicted"/>
<dbReference type="AlphaFoldDB" id="A0A1H8NCT6"/>
<dbReference type="PANTHER" id="PTHR30222:SF2">
    <property type="entry name" value="ABC TRANSPORTER SUBSTRATE-BINDING PROTEIN"/>
    <property type="match status" value="1"/>
</dbReference>
<evidence type="ECO:0000256" key="1">
    <source>
        <dbReference type="ARBA" id="ARBA00022729"/>
    </source>
</evidence>
<protein>
    <submittedName>
        <fullName evidence="4">Putative spermidine/putrescine transport system substrate-binding protein</fullName>
    </submittedName>
</protein>
<accession>A0A1H8NCT6</accession>
<feature type="chain" id="PRO_5011531303" evidence="3">
    <location>
        <begin position="21"/>
        <end position="341"/>
    </location>
</feature>
<evidence type="ECO:0000256" key="3">
    <source>
        <dbReference type="SAM" id="SignalP"/>
    </source>
</evidence>
<evidence type="ECO:0000313" key="4">
    <source>
        <dbReference type="EMBL" id="SEO27308.1"/>
    </source>
</evidence>
<dbReference type="SUPFAM" id="SSF53850">
    <property type="entry name" value="Periplasmic binding protein-like II"/>
    <property type="match status" value="1"/>
</dbReference>
<dbReference type="InterPro" id="IPR006059">
    <property type="entry name" value="SBP"/>
</dbReference>
<dbReference type="EMBL" id="FODT01000002">
    <property type="protein sequence ID" value="SEO27308.1"/>
    <property type="molecule type" value="Genomic_DNA"/>
</dbReference>